<reference evidence="2" key="1">
    <citation type="submission" date="2020-02" db="EMBL/GenBank/DDBJ databases">
        <authorList>
            <person name="Meier V. D."/>
        </authorList>
    </citation>
    <scope>NUCLEOTIDE SEQUENCE</scope>
    <source>
        <strain evidence="2">AVDCRST_MAG75</strain>
    </source>
</reference>
<feature type="transmembrane region" description="Helical" evidence="1">
    <location>
        <begin position="63"/>
        <end position="82"/>
    </location>
</feature>
<name>A0A6J4MZP7_9ACTN</name>
<keyword evidence="1" id="KW-1133">Transmembrane helix</keyword>
<dbReference type="EMBL" id="CADCUO010000020">
    <property type="protein sequence ID" value="CAA9373626.1"/>
    <property type="molecule type" value="Genomic_DNA"/>
</dbReference>
<feature type="transmembrane region" description="Helical" evidence="1">
    <location>
        <begin position="40"/>
        <end position="58"/>
    </location>
</feature>
<dbReference type="AlphaFoldDB" id="A0A6J4MZP7"/>
<organism evidence="2">
    <name type="scientific">uncultured Propionibacteriaceae bacterium</name>
    <dbReference type="NCBI Taxonomy" id="257457"/>
    <lineage>
        <taxon>Bacteria</taxon>
        <taxon>Bacillati</taxon>
        <taxon>Actinomycetota</taxon>
        <taxon>Actinomycetes</taxon>
        <taxon>Propionibacteriales</taxon>
        <taxon>Propionibacteriaceae</taxon>
        <taxon>environmental samples</taxon>
    </lineage>
</organism>
<feature type="transmembrane region" description="Helical" evidence="1">
    <location>
        <begin position="94"/>
        <end position="113"/>
    </location>
</feature>
<protein>
    <submittedName>
        <fullName evidence="2">Uncharacterized protein</fullName>
    </submittedName>
</protein>
<evidence type="ECO:0000256" key="1">
    <source>
        <dbReference type="SAM" id="Phobius"/>
    </source>
</evidence>
<gene>
    <name evidence="2" type="ORF">AVDCRST_MAG75-320</name>
</gene>
<proteinExistence type="predicted"/>
<evidence type="ECO:0000313" key="2">
    <source>
        <dbReference type="EMBL" id="CAA9373626.1"/>
    </source>
</evidence>
<keyword evidence="1" id="KW-0472">Membrane</keyword>
<sequence length="125" mass="12522">MTDERLDRAALVLGGAALLSSLFAISTGGPEPVDFIHVRGAALGVLLVLGAIAALGGILHRRVLVIVAGAGLAIAAVIQLLQVGRATNWLGGDGSTLALMGGIGLALLAVGLTSRNKVSQPDRPN</sequence>
<keyword evidence="1" id="KW-0812">Transmembrane</keyword>
<accession>A0A6J4MZP7</accession>